<dbReference type="EMBL" id="CAIY01000005">
    <property type="protein sequence ID" value="CCH66261.1"/>
    <property type="molecule type" value="Genomic_DNA"/>
</dbReference>
<dbReference type="Proteomes" id="UP000053051">
    <property type="component" value="Unassembled WGS sequence"/>
</dbReference>
<evidence type="ECO:0000313" key="1">
    <source>
        <dbReference type="EMBL" id="CCH66261.1"/>
    </source>
</evidence>
<name>M1X4J6_9NOST</name>
<evidence type="ECO:0000313" key="2">
    <source>
        <dbReference type="Proteomes" id="UP000053051"/>
    </source>
</evidence>
<keyword evidence="2" id="KW-1185">Reference proteome</keyword>
<reference evidence="2" key="2">
    <citation type="submission" date="2016-01" db="EMBL/GenBank/DDBJ databases">
        <title>Diatom-associated endosymboitic cyanobacterium lacks core nitrogen metabolism enzymes.</title>
        <authorList>
            <person name="Hilton J.A."/>
            <person name="Foster R.A."/>
            <person name="Tripp H.J."/>
            <person name="Carter B.J."/>
            <person name="Zehr J.P."/>
            <person name="Villareal T.A."/>
        </authorList>
    </citation>
    <scope>NUCLEOTIDE SEQUENCE [LARGE SCALE GENOMIC DNA]</scope>
    <source>
        <strain evidence="2">HH01</strain>
    </source>
</reference>
<reference evidence="1 2" key="1">
    <citation type="submission" date="2012-05" db="EMBL/GenBank/DDBJ databases">
        <authorList>
            <person name="Hilton J."/>
        </authorList>
    </citation>
    <scope>NUCLEOTIDE SEQUENCE [LARGE SCALE GENOMIC DNA]</scope>
    <source>
        <strain evidence="1 2">HH01</strain>
    </source>
</reference>
<protein>
    <submittedName>
        <fullName evidence="1">Uncharacterized protein</fullName>
    </submittedName>
</protein>
<gene>
    <name evidence="1" type="ORF">RINTHH_1060</name>
</gene>
<organism evidence="1 2">
    <name type="scientific">Richelia intracellularis HH01</name>
    <dbReference type="NCBI Taxonomy" id="1165094"/>
    <lineage>
        <taxon>Bacteria</taxon>
        <taxon>Bacillati</taxon>
        <taxon>Cyanobacteriota</taxon>
        <taxon>Cyanophyceae</taxon>
        <taxon>Nostocales</taxon>
        <taxon>Nostocaceae</taxon>
        <taxon>Richelia</taxon>
    </lineage>
</organism>
<comment type="caution">
    <text evidence="1">The sequence shown here is derived from an EMBL/GenBank/DDBJ whole genome shotgun (WGS) entry which is preliminary data.</text>
</comment>
<accession>M1X4J6</accession>
<proteinExistence type="predicted"/>
<dbReference type="AlphaFoldDB" id="M1X4J6"/>
<sequence>MNLELPQQQLCNTNYAGIINESNNVVDSFWASLKSLKNPFHT</sequence>